<organism evidence="4 5">
    <name type="scientific">Daphnia galeata</name>
    <dbReference type="NCBI Taxonomy" id="27404"/>
    <lineage>
        <taxon>Eukaryota</taxon>
        <taxon>Metazoa</taxon>
        <taxon>Ecdysozoa</taxon>
        <taxon>Arthropoda</taxon>
        <taxon>Crustacea</taxon>
        <taxon>Branchiopoda</taxon>
        <taxon>Diplostraca</taxon>
        <taxon>Cladocera</taxon>
        <taxon>Anomopoda</taxon>
        <taxon>Daphniidae</taxon>
        <taxon>Daphnia</taxon>
    </lineage>
</organism>
<proteinExistence type="predicted"/>
<dbReference type="GO" id="GO:0003677">
    <property type="term" value="F:DNA binding"/>
    <property type="evidence" value="ECO:0007669"/>
    <property type="project" value="UniProtKB-KW"/>
</dbReference>
<keyword evidence="2" id="KW-0238">DNA-binding</keyword>
<keyword evidence="3" id="KW-0539">Nucleus</keyword>
<name>A0A8J2WH53_9CRUS</name>
<dbReference type="InterPro" id="IPR051762">
    <property type="entry name" value="UBF1"/>
</dbReference>
<dbReference type="PANTHER" id="PTHR46318:SF3">
    <property type="entry name" value="UPSTREAM BINDING TRANSCRIPTION FACTOR"/>
    <property type="match status" value="1"/>
</dbReference>
<dbReference type="PANTHER" id="PTHR46318">
    <property type="entry name" value="UPSTREAM BINDING TRANSCRIPTION FACTOR"/>
    <property type="match status" value="1"/>
</dbReference>
<evidence type="ECO:0000256" key="2">
    <source>
        <dbReference type="ARBA" id="ARBA00023125"/>
    </source>
</evidence>
<dbReference type="EMBL" id="CAKKLH010000126">
    <property type="protein sequence ID" value="CAH0104184.1"/>
    <property type="molecule type" value="Genomic_DNA"/>
</dbReference>
<evidence type="ECO:0000256" key="1">
    <source>
        <dbReference type="ARBA" id="ARBA00004123"/>
    </source>
</evidence>
<evidence type="ECO:0000313" key="5">
    <source>
        <dbReference type="Proteomes" id="UP000789390"/>
    </source>
</evidence>
<comment type="caution">
    <text evidence="4">The sequence shown here is derived from an EMBL/GenBank/DDBJ whole genome shotgun (WGS) entry which is preliminary data.</text>
</comment>
<evidence type="ECO:0000256" key="3">
    <source>
        <dbReference type="ARBA" id="ARBA00023242"/>
    </source>
</evidence>
<comment type="subcellular location">
    <subcellularLocation>
        <location evidence="1">Nucleus</location>
    </subcellularLocation>
</comment>
<dbReference type="GO" id="GO:0005634">
    <property type="term" value="C:nucleus"/>
    <property type="evidence" value="ECO:0007669"/>
    <property type="project" value="UniProtKB-SubCell"/>
</dbReference>
<protein>
    <submittedName>
        <fullName evidence="4">Uncharacterized protein</fullName>
    </submittedName>
</protein>
<dbReference type="AlphaFoldDB" id="A0A8J2WH53"/>
<reference evidence="4" key="1">
    <citation type="submission" date="2021-11" db="EMBL/GenBank/DDBJ databases">
        <authorList>
            <person name="Schell T."/>
        </authorList>
    </citation>
    <scope>NUCLEOTIDE SEQUENCE</scope>
    <source>
        <strain evidence="4">M5</strain>
    </source>
</reference>
<accession>A0A8J2WH53</accession>
<gene>
    <name evidence="4" type="ORF">DGAL_LOCUS6901</name>
</gene>
<evidence type="ECO:0000313" key="4">
    <source>
        <dbReference type="EMBL" id="CAH0104184.1"/>
    </source>
</evidence>
<sequence>MPRNQKVWTLEASIELLVRIRDQLCPPPPTKDNLKFATRFAKIDWNLIAFHGFLPVECRTHFEMIIERILTYKTLKDVLVESLKIVKKFYNAN</sequence>
<dbReference type="Proteomes" id="UP000789390">
    <property type="component" value="Unassembled WGS sequence"/>
</dbReference>
<keyword evidence="5" id="KW-1185">Reference proteome</keyword>